<evidence type="ECO:0000256" key="1">
    <source>
        <dbReference type="SAM" id="SignalP"/>
    </source>
</evidence>
<comment type="caution">
    <text evidence="3">The sequence shown here is derived from an EMBL/GenBank/DDBJ whole genome shotgun (WGS) entry which is preliminary data.</text>
</comment>
<dbReference type="InterPro" id="IPR025665">
    <property type="entry name" value="Beta-barrel_OMP_2"/>
</dbReference>
<feature type="chain" id="PRO_5045196986" description="Outer membrane protein beta-barrel domain-containing protein" evidence="1">
    <location>
        <begin position="22"/>
        <end position="437"/>
    </location>
</feature>
<dbReference type="Proteomes" id="UP000637774">
    <property type="component" value="Unassembled WGS sequence"/>
</dbReference>
<organism evidence="3 4">
    <name type="scientific">Hymenobacter frigidus</name>
    <dbReference type="NCBI Taxonomy" id="1524095"/>
    <lineage>
        <taxon>Bacteria</taxon>
        <taxon>Pseudomonadati</taxon>
        <taxon>Bacteroidota</taxon>
        <taxon>Cytophagia</taxon>
        <taxon>Cytophagales</taxon>
        <taxon>Hymenobacteraceae</taxon>
        <taxon>Hymenobacter</taxon>
    </lineage>
</organism>
<sequence>MLFRYLLLFFTLFATINPARSQDWVGSDYLVTDAGDTLRGKLLLTRFITERGVLLETGANTLARRFTAAQSRGFGTADGRRFERQFLSFENQELRARGAVARVQALDSIPVFLQVVATGKARLYLLDYHLNAERNPLEYTEFESSFIYLQVPRRAMMRLREATFRGVLREQLTACPAAESPIRDTRFAIEALAQVVQAYNTACGTGYEQPKVLHLAARQARPASRRFGTFGVSGGVALGTAKYSPSEYESADEAALNWTVGISCQGQGKGHWGVVSGLYLTSRSGQALATRTVPSSYANQGASITFRQKLAVWSVQVPLLAQYVTIPAGGTQFFATIGPVLGTNIRNTSTQEVAANIFVPGQFLPAQGSEVLDLGDYESAGIIPSLGGQAGIGVRWKAGDRTLVGELYFEKGQELSSNVNDGKIQYQGAGLRIGFYL</sequence>
<feature type="domain" description="Outer membrane protein beta-barrel" evidence="2">
    <location>
        <begin position="229"/>
        <end position="352"/>
    </location>
</feature>
<evidence type="ECO:0000313" key="3">
    <source>
        <dbReference type="EMBL" id="GGH81695.1"/>
    </source>
</evidence>
<name>A0ABQ1ZYA6_9BACT</name>
<reference evidence="4" key="1">
    <citation type="journal article" date="2019" name="Int. J. Syst. Evol. Microbiol.">
        <title>The Global Catalogue of Microorganisms (GCM) 10K type strain sequencing project: providing services to taxonomists for standard genome sequencing and annotation.</title>
        <authorList>
            <consortium name="The Broad Institute Genomics Platform"/>
            <consortium name="The Broad Institute Genome Sequencing Center for Infectious Disease"/>
            <person name="Wu L."/>
            <person name="Ma J."/>
        </authorList>
    </citation>
    <scope>NUCLEOTIDE SEQUENCE [LARGE SCALE GENOMIC DNA]</scope>
    <source>
        <strain evidence="4">CGMCC 1.14966</strain>
    </source>
</reference>
<dbReference type="EMBL" id="BMGY01000006">
    <property type="protein sequence ID" value="GGH81695.1"/>
    <property type="molecule type" value="Genomic_DNA"/>
</dbReference>
<dbReference type="Pfam" id="PF13568">
    <property type="entry name" value="OMP_b-brl_2"/>
    <property type="match status" value="1"/>
</dbReference>
<evidence type="ECO:0000313" key="4">
    <source>
        <dbReference type="Proteomes" id="UP000637774"/>
    </source>
</evidence>
<feature type="signal peptide" evidence="1">
    <location>
        <begin position="1"/>
        <end position="21"/>
    </location>
</feature>
<proteinExistence type="predicted"/>
<evidence type="ECO:0000259" key="2">
    <source>
        <dbReference type="Pfam" id="PF13568"/>
    </source>
</evidence>
<dbReference type="RefSeq" id="WP_188560823.1">
    <property type="nucleotide sequence ID" value="NZ_BMGY01000006.1"/>
</dbReference>
<keyword evidence="1" id="KW-0732">Signal</keyword>
<protein>
    <recommendedName>
        <fullName evidence="2">Outer membrane protein beta-barrel domain-containing protein</fullName>
    </recommendedName>
</protein>
<gene>
    <name evidence="3" type="ORF">GCM10011495_08800</name>
</gene>
<keyword evidence="4" id="KW-1185">Reference proteome</keyword>
<accession>A0ABQ1ZYA6</accession>